<evidence type="ECO:0000256" key="4">
    <source>
        <dbReference type="ARBA" id="ARBA00022746"/>
    </source>
</evidence>
<keyword evidence="5 8" id="KW-1133">Transmembrane helix</keyword>
<accession>A0A6J7AJL7</accession>
<dbReference type="InterPro" id="IPR017825">
    <property type="entry name" value="Lycopene_cyclase_dom"/>
</dbReference>
<keyword evidence="4" id="KW-0125">Carotenoid biosynthesis</keyword>
<dbReference type="GO" id="GO:0016117">
    <property type="term" value="P:carotenoid biosynthetic process"/>
    <property type="evidence" value="ECO:0007669"/>
    <property type="project" value="UniProtKB-KW"/>
</dbReference>
<evidence type="ECO:0000256" key="3">
    <source>
        <dbReference type="ARBA" id="ARBA00022692"/>
    </source>
</evidence>
<evidence type="ECO:0000256" key="8">
    <source>
        <dbReference type="SAM" id="Phobius"/>
    </source>
</evidence>
<reference evidence="11" key="1">
    <citation type="submission" date="2020-05" db="EMBL/GenBank/DDBJ databases">
        <authorList>
            <person name="Chiriac C."/>
            <person name="Salcher M."/>
            <person name="Ghai R."/>
            <person name="Kavagutti S V."/>
        </authorList>
    </citation>
    <scope>NUCLEOTIDE SEQUENCE</scope>
</reference>
<dbReference type="NCBIfam" id="TIGR03462">
    <property type="entry name" value="CarR_dom_SF"/>
    <property type="match status" value="1"/>
</dbReference>
<evidence type="ECO:0000259" key="9">
    <source>
        <dbReference type="Pfam" id="PF18916"/>
    </source>
</evidence>
<evidence type="ECO:0000256" key="2">
    <source>
        <dbReference type="ARBA" id="ARBA00004829"/>
    </source>
</evidence>
<organism evidence="11">
    <name type="scientific">freshwater metagenome</name>
    <dbReference type="NCBI Taxonomy" id="449393"/>
    <lineage>
        <taxon>unclassified sequences</taxon>
        <taxon>metagenomes</taxon>
        <taxon>ecological metagenomes</taxon>
    </lineage>
</organism>
<evidence type="ECO:0000256" key="1">
    <source>
        <dbReference type="ARBA" id="ARBA00004141"/>
    </source>
</evidence>
<dbReference type="GO" id="GO:0016020">
    <property type="term" value="C:membrane"/>
    <property type="evidence" value="ECO:0007669"/>
    <property type="project" value="UniProtKB-SubCell"/>
</dbReference>
<dbReference type="EMBL" id="CAFABF010000094">
    <property type="protein sequence ID" value="CAB4833003.1"/>
    <property type="molecule type" value="Genomic_DNA"/>
</dbReference>
<feature type="transmembrane region" description="Helical" evidence="8">
    <location>
        <begin position="6"/>
        <end position="24"/>
    </location>
</feature>
<evidence type="ECO:0000256" key="5">
    <source>
        <dbReference type="ARBA" id="ARBA00022989"/>
    </source>
</evidence>
<feature type="transmembrane region" description="Helical" evidence="8">
    <location>
        <begin position="80"/>
        <end position="97"/>
    </location>
</feature>
<gene>
    <name evidence="10" type="ORF">UFOPK2359_00079</name>
    <name evidence="11" type="ORF">UFOPK3167_01241</name>
</gene>
<dbReference type="GO" id="GO:0016120">
    <property type="term" value="P:carotene biosynthetic process"/>
    <property type="evidence" value="ECO:0007669"/>
    <property type="project" value="UniProtKB-ARBA"/>
</dbReference>
<dbReference type="GO" id="GO:0016872">
    <property type="term" value="F:intramolecular lyase activity"/>
    <property type="evidence" value="ECO:0007669"/>
    <property type="project" value="InterPro"/>
</dbReference>
<feature type="transmembrane region" description="Helical" evidence="8">
    <location>
        <begin position="36"/>
        <end position="60"/>
    </location>
</feature>
<dbReference type="Pfam" id="PF18916">
    <property type="entry name" value="Lycopene_cyc"/>
    <property type="match status" value="1"/>
</dbReference>
<comment type="subcellular location">
    <subcellularLocation>
        <location evidence="1">Membrane</location>
        <topology evidence="1">Multi-pass membrane protein</topology>
    </subcellularLocation>
</comment>
<comment type="pathway">
    <text evidence="2">Carotenoid biosynthesis.</text>
</comment>
<feature type="domain" description="Lycopene cyclase" evidence="9">
    <location>
        <begin position="7"/>
        <end position="95"/>
    </location>
</feature>
<dbReference type="EMBL" id="CAEZXG010000002">
    <property type="protein sequence ID" value="CAB4672077.1"/>
    <property type="molecule type" value="Genomic_DNA"/>
</dbReference>
<keyword evidence="3 8" id="KW-0812">Transmembrane</keyword>
<name>A0A6J7AJL7_9ZZZZ</name>
<evidence type="ECO:0000256" key="7">
    <source>
        <dbReference type="ARBA" id="ARBA00023235"/>
    </source>
</evidence>
<protein>
    <submittedName>
        <fullName evidence="11">Unannotated protein</fullName>
    </submittedName>
</protein>
<evidence type="ECO:0000313" key="11">
    <source>
        <dbReference type="EMBL" id="CAB4833003.1"/>
    </source>
</evidence>
<keyword evidence="6 8" id="KW-0472">Membrane</keyword>
<keyword evidence="7" id="KW-0413">Isomerase</keyword>
<dbReference type="AlphaFoldDB" id="A0A6J7AJL7"/>
<sequence>MHKYGYVAMIVFTVVGSFWLEVFLKVGVLKQVKRMLLTIAPVAFLFIAWDKYAIAHGHWFFDKDQILGIYGPWCIPLEEYLFFIVVPIAALMTIEAVRKTKKYWPL</sequence>
<dbReference type="GO" id="GO:0045436">
    <property type="term" value="F:lycopene beta cyclase activity"/>
    <property type="evidence" value="ECO:0007669"/>
    <property type="project" value="UniProtKB-ARBA"/>
</dbReference>
<proteinExistence type="predicted"/>
<evidence type="ECO:0000313" key="10">
    <source>
        <dbReference type="EMBL" id="CAB4672077.1"/>
    </source>
</evidence>
<evidence type="ECO:0000256" key="6">
    <source>
        <dbReference type="ARBA" id="ARBA00023136"/>
    </source>
</evidence>